<proteinExistence type="predicted"/>
<dbReference type="Proteomes" id="UP000315115">
    <property type="component" value="Chromosome 2"/>
</dbReference>
<organism evidence="1 2">
    <name type="scientific">Vibrio rotiferianus</name>
    <dbReference type="NCBI Taxonomy" id="190895"/>
    <lineage>
        <taxon>Bacteria</taxon>
        <taxon>Pseudomonadati</taxon>
        <taxon>Pseudomonadota</taxon>
        <taxon>Gammaproteobacteria</taxon>
        <taxon>Vibrionales</taxon>
        <taxon>Vibrionaceae</taxon>
        <taxon>Vibrio</taxon>
    </lineage>
</organism>
<evidence type="ECO:0000313" key="2">
    <source>
        <dbReference type="Proteomes" id="UP000315115"/>
    </source>
</evidence>
<dbReference type="EMBL" id="AP019799">
    <property type="protein sequence ID" value="BBL91808.1"/>
    <property type="molecule type" value="Genomic_DNA"/>
</dbReference>
<protein>
    <submittedName>
        <fullName evidence="1">Uncharacterized protein</fullName>
    </submittedName>
</protein>
<sequence length="157" mass="17934">MSKSKLVLINTYRLKAIARDIASTIKTLEGVNDHALIILSKELMDKKEWFRDELHNELGGKKKYRSHLIRGENRIEVVLHELDMFCGRSGDSFIVSFGEPSKKLMCLASGVSCLKRYNSYHYNLHTMECEVQRPAKVKTPVGEFIGVDFADGQDWTP</sequence>
<name>A0A510IF58_9VIBR</name>
<accession>A0A510IF58</accession>
<gene>
    <name evidence="1" type="ORF">VroAM7_44610</name>
</gene>
<dbReference type="AlphaFoldDB" id="A0A510IF58"/>
<reference evidence="2" key="1">
    <citation type="submission" date="2019-07" db="EMBL/GenBank/DDBJ databases">
        <title>Complete Genome Sequences of Vibrion rotiferianus strain AM7.</title>
        <authorList>
            <person name="Miyazaki K."/>
            <person name="Wiseschart A."/>
            <person name="Pootanakit K."/>
            <person name="Ishimori K."/>
            <person name="Kitahara K."/>
        </authorList>
    </citation>
    <scope>NUCLEOTIDE SEQUENCE [LARGE SCALE GENOMIC DNA]</scope>
    <source>
        <strain evidence="2">AM7</strain>
    </source>
</reference>
<dbReference type="RefSeq" id="WP_143694012.1">
    <property type="nucleotide sequence ID" value="NZ_AP019799.1"/>
</dbReference>
<evidence type="ECO:0000313" key="1">
    <source>
        <dbReference type="EMBL" id="BBL91808.1"/>
    </source>
</evidence>